<dbReference type="Pfam" id="PF14238">
    <property type="entry name" value="DUF4340"/>
    <property type="match status" value="1"/>
</dbReference>
<organism evidence="2 3">
    <name type="scientific">Saccharophagus degradans</name>
    <dbReference type="NCBI Taxonomy" id="86304"/>
    <lineage>
        <taxon>Bacteria</taxon>
        <taxon>Pseudomonadati</taxon>
        <taxon>Pseudomonadota</taxon>
        <taxon>Gammaproteobacteria</taxon>
        <taxon>Cellvibrionales</taxon>
        <taxon>Cellvibrionaceae</taxon>
        <taxon>Saccharophagus</taxon>
    </lineage>
</organism>
<accession>A0AAW7X6B0</accession>
<comment type="caution">
    <text evidence="2">The sequence shown here is derived from an EMBL/GenBank/DDBJ whole genome shotgun (WGS) entry which is preliminary data.</text>
</comment>
<dbReference type="AlphaFoldDB" id="A0AAW7X6B0"/>
<dbReference type="EMBL" id="JAUOPB010000005">
    <property type="protein sequence ID" value="MDO6422407.1"/>
    <property type="molecule type" value="Genomic_DNA"/>
</dbReference>
<reference evidence="2" key="1">
    <citation type="submission" date="2023-07" db="EMBL/GenBank/DDBJ databases">
        <title>Genome content predicts the carbon catabolic preferences of heterotrophic bacteria.</title>
        <authorList>
            <person name="Gralka M."/>
        </authorList>
    </citation>
    <scope>NUCLEOTIDE SEQUENCE</scope>
    <source>
        <strain evidence="2">I3M17_2</strain>
    </source>
</reference>
<dbReference type="InterPro" id="IPR025641">
    <property type="entry name" value="DUF4340"/>
</dbReference>
<evidence type="ECO:0000313" key="3">
    <source>
        <dbReference type="Proteomes" id="UP001169760"/>
    </source>
</evidence>
<protein>
    <submittedName>
        <fullName evidence="2">DUF4340 domain-containing protein</fullName>
    </submittedName>
</protein>
<name>A0AAW7X6B0_9GAMM</name>
<evidence type="ECO:0000259" key="1">
    <source>
        <dbReference type="Pfam" id="PF14238"/>
    </source>
</evidence>
<evidence type="ECO:0000313" key="2">
    <source>
        <dbReference type="EMBL" id="MDO6422407.1"/>
    </source>
</evidence>
<dbReference type="Proteomes" id="UP001169760">
    <property type="component" value="Unassembled WGS sequence"/>
</dbReference>
<feature type="domain" description="DUF4340" evidence="1">
    <location>
        <begin position="67"/>
        <end position="234"/>
    </location>
</feature>
<sequence>MKKLNKWLASLLAVQLLVAGGLILGNQLQNGDFSAESLLAASEDSVDKIIVSTADASVTLTKQGDLWQIDAQQAYPAAQSKLSTVLNQISQLQTRWPVATSKSAHARFNVTDESFERKIQLFSGNKELPTLYIGTSPGFKQSHVRVDKHDEVYALNLNAYDFPAKPNDWLDRSLLAVNNVTRVKSESYVLRKEDSDWLIASPDESETWTANVQNAGELSRAMENFKVSGIAVHAPNFEDASASDNLVTLEVEGDTQRTLQFLKQENNYYVKEVGSKQVFTLSSYEFNRLAGIESSDLIIANAEPSEESANDTADSDQAGS</sequence>
<proteinExistence type="predicted"/>
<gene>
    <name evidence="2" type="ORF">Q4521_07970</name>
</gene>
<dbReference type="RefSeq" id="WP_303492401.1">
    <property type="nucleotide sequence ID" value="NZ_JAUOPB010000005.1"/>
</dbReference>